<dbReference type="Gene3D" id="3.20.20.80">
    <property type="entry name" value="Glycosidases"/>
    <property type="match status" value="1"/>
</dbReference>
<dbReference type="InterPro" id="IPR017853">
    <property type="entry name" value="GH"/>
</dbReference>
<feature type="domain" description="GH84" evidence="2">
    <location>
        <begin position="1"/>
        <end position="45"/>
    </location>
</feature>
<dbReference type="PROSITE" id="PS52009">
    <property type="entry name" value="GH84"/>
    <property type="match status" value="1"/>
</dbReference>
<dbReference type="AlphaFoldDB" id="A0AAJ1B2T4"/>
<dbReference type="SUPFAM" id="SSF51445">
    <property type="entry name" value="(Trans)glycosidases"/>
    <property type="match status" value="1"/>
</dbReference>
<evidence type="ECO:0000313" key="4">
    <source>
        <dbReference type="Proteomes" id="UP001297422"/>
    </source>
</evidence>
<dbReference type="RefSeq" id="WP_226973631.1">
    <property type="nucleotide sequence ID" value="NZ_JAJBNC010000445.1"/>
</dbReference>
<proteinExistence type="inferred from homology"/>
<protein>
    <submittedName>
        <fullName evidence="3">Protein O-GlcNAcase</fullName>
    </submittedName>
</protein>
<reference evidence="3" key="1">
    <citation type="submission" date="2021-10" db="EMBL/GenBank/DDBJ databases">
        <title>Collection of gut derived symbiotic bacterial strains cultured from healthy donors.</title>
        <authorList>
            <person name="Lin H."/>
            <person name="Littmann E."/>
            <person name="Claire K."/>
            <person name="Pamer E."/>
        </authorList>
    </citation>
    <scope>NUCLEOTIDE SEQUENCE</scope>
    <source>
        <strain evidence="3">MSK.23.4</strain>
    </source>
</reference>
<feature type="non-terminal residue" evidence="3">
    <location>
        <position position="77"/>
    </location>
</feature>
<dbReference type="EMBL" id="JAJBNC010000445">
    <property type="protein sequence ID" value="MCB5496152.1"/>
    <property type="molecule type" value="Genomic_DNA"/>
</dbReference>
<evidence type="ECO:0000313" key="3">
    <source>
        <dbReference type="EMBL" id="MCB5496152.1"/>
    </source>
</evidence>
<organism evidence="3 4">
    <name type="scientific">Mediterraneibacter gnavus</name>
    <name type="common">Ruminococcus gnavus</name>
    <dbReference type="NCBI Taxonomy" id="33038"/>
    <lineage>
        <taxon>Bacteria</taxon>
        <taxon>Bacillati</taxon>
        <taxon>Bacillota</taxon>
        <taxon>Clostridia</taxon>
        <taxon>Lachnospirales</taxon>
        <taxon>Lachnospiraceae</taxon>
        <taxon>Mediterraneibacter</taxon>
    </lineage>
</organism>
<gene>
    <name evidence="3" type="ORF">LIQ10_20940</name>
</gene>
<accession>A0AAJ1B2T4</accession>
<dbReference type="InterPro" id="IPR011496">
    <property type="entry name" value="O-GlcNAcase_cat"/>
</dbReference>
<comment type="caution">
    <text evidence="1">Lacks conserved residue(s) required for the propagation of feature annotation.</text>
</comment>
<evidence type="ECO:0000259" key="2">
    <source>
        <dbReference type="PROSITE" id="PS52009"/>
    </source>
</evidence>
<sequence>GGYSTFLHPGVDPNKIQGIVLNPMQQSEPSKVAIFGNACYSWNIWETSEEADEIWEESCKYVDHNSAEVTAASDALK</sequence>
<comment type="caution">
    <text evidence="3">The sequence shown here is derived from an EMBL/GenBank/DDBJ whole genome shotgun (WGS) entry which is preliminary data.</text>
</comment>
<evidence type="ECO:0000256" key="1">
    <source>
        <dbReference type="PROSITE-ProRule" id="PRU01353"/>
    </source>
</evidence>
<dbReference type="Pfam" id="PF07555">
    <property type="entry name" value="NAGidase"/>
    <property type="match status" value="1"/>
</dbReference>
<dbReference type="Proteomes" id="UP001297422">
    <property type="component" value="Unassembled WGS sequence"/>
</dbReference>
<feature type="non-terminal residue" evidence="3">
    <location>
        <position position="1"/>
    </location>
</feature>
<name>A0AAJ1B2T4_MEDGN</name>
<comment type="similarity">
    <text evidence="1">Belongs to the glycosyl hydrolase 84 family.</text>
</comment>